<evidence type="ECO:0000256" key="5">
    <source>
        <dbReference type="ARBA" id="ARBA00022768"/>
    </source>
</evidence>
<comment type="caution">
    <text evidence="12">The sequence shown here is derived from an EMBL/GenBank/DDBJ whole genome shotgun (WGS) entry which is preliminary data.</text>
</comment>
<comment type="pathway">
    <text evidence="2 7">Protein biosynthesis; polypeptide chain elongation.</text>
</comment>
<evidence type="ECO:0000256" key="7">
    <source>
        <dbReference type="HAMAP-Rule" id="MF_00141"/>
    </source>
</evidence>
<evidence type="ECO:0000256" key="4">
    <source>
        <dbReference type="ARBA" id="ARBA00022490"/>
    </source>
</evidence>
<keyword evidence="4 7" id="KW-0963">Cytoplasm</keyword>
<dbReference type="InterPro" id="IPR013852">
    <property type="entry name" value="Transl_elong_P/YeiP_CS"/>
</dbReference>
<dbReference type="EMBL" id="DQWS01000047">
    <property type="protein sequence ID" value="HDD52666.1"/>
    <property type="molecule type" value="Genomic_DNA"/>
</dbReference>
<evidence type="ECO:0000256" key="8">
    <source>
        <dbReference type="NCBIfam" id="TIGR00038"/>
    </source>
</evidence>
<keyword evidence="6 7" id="KW-0648">Protein biosynthesis</keyword>
<dbReference type="InterPro" id="IPR015365">
    <property type="entry name" value="Elong-fact-P_C"/>
</dbReference>
<name>A0A7C0Y7V7_9BACT</name>
<dbReference type="PANTHER" id="PTHR30053">
    <property type="entry name" value="ELONGATION FACTOR P"/>
    <property type="match status" value="1"/>
</dbReference>
<reference evidence="12" key="1">
    <citation type="journal article" date="2020" name="mSystems">
        <title>Genome- and Community-Level Interaction Insights into Carbon Utilization and Element Cycling Functions of Hydrothermarchaeota in Hydrothermal Sediment.</title>
        <authorList>
            <person name="Zhou Z."/>
            <person name="Liu Y."/>
            <person name="Xu W."/>
            <person name="Pan J."/>
            <person name="Luo Z.H."/>
            <person name="Li M."/>
        </authorList>
    </citation>
    <scope>NUCLEOTIDE SEQUENCE [LARGE SCALE GENOMIC DNA]</scope>
    <source>
        <strain evidence="12">HyVt-115</strain>
    </source>
</reference>
<evidence type="ECO:0000256" key="1">
    <source>
        <dbReference type="ARBA" id="ARBA00004496"/>
    </source>
</evidence>
<dbReference type="HAMAP" id="MF_00141">
    <property type="entry name" value="EF_P"/>
    <property type="match status" value="1"/>
</dbReference>
<dbReference type="CDD" id="cd04470">
    <property type="entry name" value="S1_EF-P_repeat_1"/>
    <property type="match status" value="1"/>
</dbReference>
<keyword evidence="5 7" id="KW-0251">Elongation factor</keyword>
<dbReference type="GO" id="GO:0005829">
    <property type="term" value="C:cytosol"/>
    <property type="evidence" value="ECO:0007669"/>
    <property type="project" value="UniProtKB-ARBA"/>
</dbReference>
<dbReference type="SMART" id="SM01185">
    <property type="entry name" value="EFP"/>
    <property type="match status" value="1"/>
</dbReference>
<dbReference type="Pfam" id="PF01132">
    <property type="entry name" value="EFP"/>
    <property type="match status" value="1"/>
</dbReference>
<sequence length="186" mass="20558">MINAGAVKPNMKLEIDGEPYLVVGADHVKPGKGQAFSRFKLKNLKTGLVVEKTYKAGEKLKKADFLVKKAQYLYSQGDEFYFMDLETYEQVMIPADVLGRNRDFLAENIEVKLLLFKGEPVGIDLPTSVDLKVVETEPGVRGDTASGGSKPAKLETGAVVQVPFFINEGDVVRVDTRTGEYVERVK</sequence>
<feature type="domain" description="Elongation factor P C-terminal" evidence="10">
    <location>
        <begin position="129"/>
        <end position="184"/>
    </location>
</feature>
<evidence type="ECO:0000256" key="9">
    <source>
        <dbReference type="RuleBase" id="RU004389"/>
    </source>
</evidence>
<dbReference type="Gene3D" id="2.30.30.30">
    <property type="match status" value="1"/>
</dbReference>
<dbReference type="InterPro" id="IPR020599">
    <property type="entry name" value="Transl_elong_fac_P/YeiP"/>
</dbReference>
<dbReference type="Proteomes" id="UP000885690">
    <property type="component" value="Unassembled WGS sequence"/>
</dbReference>
<dbReference type="Gene3D" id="2.40.50.140">
    <property type="entry name" value="Nucleic acid-binding proteins"/>
    <property type="match status" value="2"/>
</dbReference>
<dbReference type="PANTHER" id="PTHR30053:SF12">
    <property type="entry name" value="ELONGATION FACTOR P (EF-P) FAMILY PROTEIN"/>
    <property type="match status" value="1"/>
</dbReference>
<dbReference type="SUPFAM" id="SSF50104">
    <property type="entry name" value="Translation proteins SH3-like domain"/>
    <property type="match status" value="1"/>
</dbReference>
<dbReference type="InterPro" id="IPR012340">
    <property type="entry name" value="NA-bd_OB-fold"/>
</dbReference>
<comment type="function">
    <text evidence="7">Involved in peptide bond synthesis. Stimulates efficient translation and peptide-bond synthesis on native or reconstituted 70S ribosomes in vitro. Probably functions indirectly by altering the affinity of the ribosome for aminoacyl-tRNA, thus increasing their reactivity as acceptors for peptidyl transferase.</text>
</comment>
<dbReference type="InterPro" id="IPR008991">
    <property type="entry name" value="Translation_prot_SH3-like_sf"/>
</dbReference>
<dbReference type="AlphaFoldDB" id="A0A7C0Y7V7"/>
<dbReference type="Pfam" id="PF09285">
    <property type="entry name" value="Elong-fact-P_C"/>
    <property type="match status" value="1"/>
</dbReference>
<comment type="subcellular location">
    <subcellularLocation>
        <location evidence="1 7">Cytoplasm</location>
    </subcellularLocation>
</comment>
<evidence type="ECO:0000259" key="10">
    <source>
        <dbReference type="SMART" id="SM00841"/>
    </source>
</evidence>
<dbReference type="Pfam" id="PF08207">
    <property type="entry name" value="EFP_N"/>
    <property type="match status" value="1"/>
</dbReference>
<dbReference type="FunFam" id="2.40.50.140:FF:000004">
    <property type="entry name" value="Elongation factor P"/>
    <property type="match status" value="1"/>
</dbReference>
<evidence type="ECO:0000259" key="11">
    <source>
        <dbReference type="SMART" id="SM01185"/>
    </source>
</evidence>
<dbReference type="GO" id="GO:0003746">
    <property type="term" value="F:translation elongation factor activity"/>
    <property type="evidence" value="ECO:0007669"/>
    <property type="project" value="UniProtKB-UniRule"/>
</dbReference>
<evidence type="ECO:0000256" key="3">
    <source>
        <dbReference type="ARBA" id="ARBA00009479"/>
    </source>
</evidence>
<dbReference type="SUPFAM" id="SSF50249">
    <property type="entry name" value="Nucleic acid-binding proteins"/>
    <property type="match status" value="2"/>
</dbReference>
<dbReference type="NCBIfam" id="TIGR00038">
    <property type="entry name" value="efp"/>
    <property type="match status" value="1"/>
</dbReference>
<feature type="domain" description="Translation elongation factor P/YeiP central" evidence="11">
    <location>
        <begin position="67"/>
        <end position="121"/>
    </location>
</feature>
<proteinExistence type="inferred from homology"/>
<dbReference type="PROSITE" id="PS01275">
    <property type="entry name" value="EFP"/>
    <property type="match status" value="1"/>
</dbReference>
<dbReference type="FunFam" id="2.30.30.30:FF:000003">
    <property type="entry name" value="Elongation factor P"/>
    <property type="match status" value="1"/>
</dbReference>
<evidence type="ECO:0000313" key="12">
    <source>
        <dbReference type="EMBL" id="HDD52666.1"/>
    </source>
</evidence>
<dbReference type="NCBIfam" id="NF001810">
    <property type="entry name" value="PRK00529.1"/>
    <property type="match status" value="1"/>
</dbReference>
<evidence type="ECO:0000256" key="2">
    <source>
        <dbReference type="ARBA" id="ARBA00004815"/>
    </source>
</evidence>
<dbReference type="CDD" id="cd05794">
    <property type="entry name" value="S1_EF-P_repeat_2"/>
    <property type="match status" value="1"/>
</dbReference>
<dbReference type="InterPro" id="IPR013185">
    <property type="entry name" value="Transl_elong_KOW-like"/>
</dbReference>
<accession>A0A7C0Y7V7</accession>
<dbReference type="SMART" id="SM00841">
    <property type="entry name" value="Elong-fact-P_C"/>
    <property type="match status" value="1"/>
</dbReference>
<dbReference type="InterPro" id="IPR011768">
    <property type="entry name" value="Transl_elongation_fac_P"/>
</dbReference>
<gene>
    <name evidence="7 12" type="primary">efp</name>
    <name evidence="12" type="ORF">ENF32_01185</name>
</gene>
<dbReference type="FunFam" id="2.40.50.140:FF:000009">
    <property type="entry name" value="Elongation factor P"/>
    <property type="match status" value="1"/>
</dbReference>
<dbReference type="GO" id="GO:0043043">
    <property type="term" value="P:peptide biosynthetic process"/>
    <property type="evidence" value="ECO:0007669"/>
    <property type="project" value="InterPro"/>
</dbReference>
<organism evidence="12">
    <name type="scientific">Thermosulfidibacter takaii</name>
    <dbReference type="NCBI Taxonomy" id="412593"/>
    <lineage>
        <taxon>Bacteria</taxon>
        <taxon>Pseudomonadati</taxon>
        <taxon>Thermosulfidibacterota</taxon>
        <taxon>Thermosulfidibacteria</taxon>
        <taxon>Thermosulfidibacterales</taxon>
        <taxon>Thermosulfidibacteraceae</taxon>
    </lineage>
</organism>
<protein>
    <recommendedName>
        <fullName evidence="7 8">Elongation factor P</fullName>
        <shortName evidence="7">EF-P</shortName>
    </recommendedName>
</protein>
<dbReference type="InterPro" id="IPR001059">
    <property type="entry name" value="Transl_elong_P/YeiP_cen"/>
</dbReference>
<comment type="similarity">
    <text evidence="3 7 9">Belongs to the elongation factor P family.</text>
</comment>
<dbReference type="UniPathway" id="UPA00345"/>
<dbReference type="InterPro" id="IPR014722">
    <property type="entry name" value="Rib_uL2_dom2"/>
</dbReference>
<dbReference type="PIRSF" id="PIRSF005901">
    <property type="entry name" value="EF-P"/>
    <property type="match status" value="1"/>
</dbReference>
<evidence type="ECO:0000256" key="6">
    <source>
        <dbReference type="ARBA" id="ARBA00022917"/>
    </source>
</evidence>